<dbReference type="CDD" id="cd00067">
    <property type="entry name" value="GAL4"/>
    <property type="match status" value="1"/>
</dbReference>
<dbReference type="InterPro" id="IPR007219">
    <property type="entry name" value="XnlR_reg_dom"/>
</dbReference>
<dbReference type="Pfam" id="PF00172">
    <property type="entry name" value="Zn_clus"/>
    <property type="match status" value="1"/>
</dbReference>
<reference evidence="6" key="1">
    <citation type="journal article" date="2017" name="Nat. Ecol. Evol.">
        <title>Genome expansion and lineage-specific genetic innovations in the forest pathogenic fungi Armillaria.</title>
        <authorList>
            <person name="Sipos G."/>
            <person name="Prasanna A.N."/>
            <person name="Walter M.C."/>
            <person name="O'Connor E."/>
            <person name="Balint B."/>
            <person name="Krizsan K."/>
            <person name="Kiss B."/>
            <person name="Hess J."/>
            <person name="Varga T."/>
            <person name="Slot J."/>
            <person name="Riley R."/>
            <person name="Boka B."/>
            <person name="Rigling D."/>
            <person name="Barry K."/>
            <person name="Lee J."/>
            <person name="Mihaltcheva S."/>
            <person name="LaButti K."/>
            <person name="Lipzen A."/>
            <person name="Waldron R."/>
            <person name="Moloney N.M."/>
            <person name="Sperisen C."/>
            <person name="Kredics L."/>
            <person name="Vagvoelgyi C."/>
            <person name="Patrignani A."/>
            <person name="Fitzpatrick D."/>
            <person name="Nagy I."/>
            <person name="Doyle S."/>
            <person name="Anderson J.B."/>
            <person name="Grigoriev I.V."/>
            <person name="Gueldener U."/>
            <person name="Muensterkoetter M."/>
            <person name="Nagy L.G."/>
        </authorList>
    </citation>
    <scope>NUCLEOTIDE SEQUENCE [LARGE SCALE GENOMIC DNA]</scope>
    <source>
        <strain evidence="6">28-4</strain>
    </source>
</reference>
<dbReference type="InterPro" id="IPR050987">
    <property type="entry name" value="AtrR-like"/>
</dbReference>
<dbReference type="Proteomes" id="UP000218334">
    <property type="component" value="Unassembled WGS sequence"/>
</dbReference>
<dbReference type="PANTHER" id="PTHR46910">
    <property type="entry name" value="TRANSCRIPTION FACTOR PDR1"/>
    <property type="match status" value="1"/>
</dbReference>
<sequence length="744" mass="84951">MMRKGESSSSGSAAIIKKRRLPRACDMCKRKKVRCDSEQMPGKRCTNCISFNYPCTHVEALNSMGSAKGYVQRLERRLRKLELLFKHFLPEVDIDTELTEGSTDEESSSSKVGRNEYDQSVSALGKDVDKLLSISAEKRFFGKSSGIPYIPLIMQKRAQFLGKEKVDPIQQTLFMKRREQFWDVQSYYSLRIDDSLPDYLFPEEDLMLSLVDLYFTYHNCYLPLLHRPTFENDMKTGLHRSDYMFAGTLLLVCALGARNSYDPRVFYGCNGEAGWQWFEQITPFRSSLQDRSTTTLYELQIHCLSSLYLESVGLWESVWTQVGLALGLAQDVGAHMHRSNPPNARDELWKRAFWVLMFLDVSLACLHGHAVTLHYEDFDLDFPLECDDAFWDHSDPAQNFTQPSEQPSEISFFVYLLKLANIMSYIKDIIYYTRKPLIVLGGQHRPPETEIISNLDSVLERWIQSIPGHLRWDPSRKEQPFFNQSGFLYITYQYARILLHRPYIPRTSDSKTTSTLYPSVATCVEAAMSCLDVVNVQKQREYYIESLIVVAFVNSVTLTLLLIVWSGHGSGSDPFISKEMQSVFVSMEMMKAIENRLPSAGAFWDVFSELVSSELANVVSQSAGPSLAQPSVHKKRPREVPHPQVPIQPQYSYPAQLQPLPHEFVSPDTWASQLTLETEQPASYSSSASGSTAYIPSTEYHPLATYAQDPTGYPLAPQPFFPDIWSTEVTSDFDLESFFYHSNH</sequence>
<keyword evidence="6" id="KW-1185">Reference proteome</keyword>
<keyword evidence="2" id="KW-0539">Nucleus</keyword>
<evidence type="ECO:0000313" key="5">
    <source>
        <dbReference type="EMBL" id="PBK58826.1"/>
    </source>
</evidence>
<protein>
    <recommendedName>
        <fullName evidence="4">Zn(2)-C6 fungal-type domain-containing protein</fullName>
    </recommendedName>
</protein>
<organism evidence="5 6">
    <name type="scientific">Armillaria solidipes</name>
    <dbReference type="NCBI Taxonomy" id="1076256"/>
    <lineage>
        <taxon>Eukaryota</taxon>
        <taxon>Fungi</taxon>
        <taxon>Dikarya</taxon>
        <taxon>Basidiomycota</taxon>
        <taxon>Agaricomycotina</taxon>
        <taxon>Agaricomycetes</taxon>
        <taxon>Agaricomycetidae</taxon>
        <taxon>Agaricales</taxon>
        <taxon>Marasmiineae</taxon>
        <taxon>Physalacriaceae</taxon>
        <taxon>Armillaria</taxon>
    </lineage>
</organism>
<dbReference type="InterPro" id="IPR036864">
    <property type="entry name" value="Zn2-C6_fun-type_DNA-bd_sf"/>
</dbReference>
<evidence type="ECO:0000259" key="4">
    <source>
        <dbReference type="PROSITE" id="PS50048"/>
    </source>
</evidence>
<dbReference type="SUPFAM" id="SSF57701">
    <property type="entry name" value="Zn2/Cys6 DNA-binding domain"/>
    <property type="match status" value="1"/>
</dbReference>
<dbReference type="STRING" id="1076256.A0A2H3B712"/>
<dbReference type="GO" id="GO:0008270">
    <property type="term" value="F:zinc ion binding"/>
    <property type="evidence" value="ECO:0007669"/>
    <property type="project" value="InterPro"/>
</dbReference>
<dbReference type="PROSITE" id="PS50048">
    <property type="entry name" value="ZN2_CY6_FUNGAL_2"/>
    <property type="match status" value="1"/>
</dbReference>
<dbReference type="PROSITE" id="PS00463">
    <property type="entry name" value="ZN2_CY6_FUNGAL_1"/>
    <property type="match status" value="1"/>
</dbReference>
<dbReference type="GO" id="GO:0000981">
    <property type="term" value="F:DNA-binding transcription factor activity, RNA polymerase II-specific"/>
    <property type="evidence" value="ECO:0007669"/>
    <property type="project" value="InterPro"/>
</dbReference>
<evidence type="ECO:0000256" key="2">
    <source>
        <dbReference type="ARBA" id="ARBA00023242"/>
    </source>
</evidence>
<dbReference type="SMART" id="SM00906">
    <property type="entry name" value="Fungal_trans"/>
    <property type="match status" value="1"/>
</dbReference>
<evidence type="ECO:0000256" key="1">
    <source>
        <dbReference type="ARBA" id="ARBA00022723"/>
    </source>
</evidence>
<evidence type="ECO:0000313" key="6">
    <source>
        <dbReference type="Proteomes" id="UP000218334"/>
    </source>
</evidence>
<keyword evidence="1" id="KW-0479">Metal-binding</keyword>
<dbReference type="Gene3D" id="4.10.240.10">
    <property type="entry name" value="Zn(2)-C6 fungal-type DNA-binding domain"/>
    <property type="match status" value="1"/>
</dbReference>
<name>A0A2H3B712_9AGAR</name>
<feature type="region of interest" description="Disordered" evidence="3">
    <location>
        <begin position="625"/>
        <end position="648"/>
    </location>
</feature>
<dbReference type="SMART" id="SM00066">
    <property type="entry name" value="GAL4"/>
    <property type="match status" value="1"/>
</dbReference>
<dbReference type="PANTHER" id="PTHR46910:SF38">
    <property type="entry name" value="ZN(2)-C6 FUNGAL-TYPE DOMAIN-CONTAINING PROTEIN"/>
    <property type="match status" value="1"/>
</dbReference>
<evidence type="ECO:0000256" key="3">
    <source>
        <dbReference type="SAM" id="MobiDB-lite"/>
    </source>
</evidence>
<dbReference type="GO" id="GO:0003677">
    <property type="term" value="F:DNA binding"/>
    <property type="evidence" value="ECO:0007669"/>
    <property type="project" value="InterPro"/>
</dbReference>
<dbReference type="EMBL" id="KZ293522">
    <property type="protein sequence ID" value="PBK58826.1"/>
    <property type="molecule type" value="Genomic_DNA"/>
</dbReference>
<dbReference type="Pfam" id="PF04082">
    <property type="entry name" value="Fungal_trans"/>
    <property type="match status" value="1"/>
</dbReference>
<dbReference type="CDD" id="cd12148">
    <property type="entry name" value="fungal_TF_MHR"/>
    <property type="match status" value="1"/>
</dbReference>
<proteinExistence type="predicted"/>
<dbReference type="InterPro" id="IPR001138">
    <property type="entry name" value="Zn2Cys6_DnaBD"/>
</dbReference>
<accession>A0A2H3B712</accession>
<dbReference type="AlphaFoldDB" id="A0A2H3B712"/>
<dbReference type="GO" id="GO:0006351">
    <property type="term" value="P:DNA-templated transcription"/>
    <property type="evidence" value="ECO:0007669"/>
    <property type="project" value="InterPro"/>
</dbReference>
<gene>
    <name evidence="5" type="ORF">ARMSODRAFT_967413</name>
</gene>
<feature type="domain" description="Zn(2)-C6 fungal-type" evidence="4">
    <location>
        <begin position="24"/>
        <end position="57"/>
    </location>
</feature>